<keyword evidence="2" id="KW-1185">Reference proteome</keyword>
<dbReference type="Proteomes" id="UP001314205">
    <property type="component" value="Unassembled WGS sequence"/>
</dbReference>
<accession>A0AAV1M5D7</accession>
<comment type="caution">
    <text evidence="1">The sequence shown here is derived from an EMBL/GenBank/DDBJ whole genome shotgun (WGS) entry which is preliminary data.</text>
</comment>
<dbReference type="EMBL" id="CAVLGL010000148">
    <property type="protein sequence ID" value="CAK1602855.1"/>
    <property type="molecule type" value="Genomic_DNA"/>
</dbReference>
<reference evidence="1 2" key="1">
    <citation type="submission" date="2023-11" db="EMBL/GenBank/DDBJ databases">
        <authorList>
            <person name="Hedman E."/>
            <person name="Englund M."/>
            <person name="Stromberg M."/>
            <person name="Nyberg Akerstrom W."/>
            <person name="Nylinder S."/>
            <person name="Jareborg N."/>
            <person name="Kallberg Y."/>
            <person name="Kronander E."/>
        </authorList>
    </citation>
    <scope>NUCLEOTIDE SEQUENCE [LARGE SCALE GENOMIC DNA]</scope>
</reference>
<sequence length="110" mass="12588">MRSNENQGFLNTKYPISIRIHSKNGDPESNIEVEILFIDFGTKFLTARTIYASPESLFPVALSLDRQTPCNDSKNHIFFLTLFFFQFSIEQLQTNHTANMSPSQSHKSIS</sequence>
<organism evidence="1 2">
    <name type="scientific">Parnassius mnemosyne</name>
    <name type="common">clouded apollo</name>
    <dbReference type="NCBI Taxonomy" id="213953"/>
    <lineage>
        <taxon>Eukaryota</taxon>
        <taxon>Metazoa</taxon>
        <taxon>Ecdysozoa</taxon>
        <taxon>Arthropoda</taxon>
        <taxon>Hexapoda</taxon>
        <taxon>Insecta</taxon>
        <taxon>Pterygota</taxon>
        <taxon>Neoptera</taxon>
        <taxon>Endopterygota</taxon>
        <taxon>Lepidoptera</taxon>
        <taxon>Glossata</taxon>
        <taxon>Ditrysia</taxon>
        <taxon>Papilionoidea</taxon>
        <taxon>Papilionidae</taxon>
        <taxon>Parnassiinae</taxon>
        <taxon>Parnassini</taxon>
        <taxon>Parnassius</taxon>
        <taxon>Driopa</taxon>
    </lineage>
</organism>
<evidence type="ECO:0000313" key="1">
    <source>
        <dbReference type="EMBL" id="CAK1602855.1"/>
    </source>
</evidence>
<protein>
    <submittedName>
        <fullName evidence="1">Uncharacterized protein</fullName>
    </submittedName>
</protein>
<name>A0AAV1M5D7_9NEOP</name>
<evidence type="ECO:0000313" key="2">
    <source>
        <dbReference type="Proteomes" id="UP001314205"/>
    </source>
</evidence>
<proteinExistence type="predicted"/>
<gene>
    <name evidence="1" type="ORF">PARMNEM_LOCUS21294</name>
</gene>
<dbReference type="AlphaFoldDB" id="A0AAV1M5D7"/>